<feature type="repeat" description="ANK" evidence="3">
    <location>
        <begin position="1996"/>
        <end position="2028"/>
    </location>
</feature>
<dbReference type="Gene3D" id="3.40.50.300">
    <property type="entry name" value="P-loop containing nucleotide triphosphate hydrolases"/>
    <property type="match status" value="1"/>
</dbReference>
<dbReference type="PANTHER" id="PTHR24141:SF1">
    <property type="entry name" value="2-5A-DEPENDENT RIBONUCLEASE"/>
    <property type="match status" value="1"/>
</dbReference>
<dbReference type="InterPro" id="IPR036770">
    <property type="entry name" value="Ankyrin_rpt-contain_sf"/>
</dbReference>
<dbReference type="SUPFAM" id="SSF52540">
    <property type="entry name" value="P-loop containing nucleoside triphosphate hydrolases"/>
    <property type="match status" value="1"/>
</dbReference>
<evidence type="ECO:0000259" key="4">
    <source>
        <dbReference type="PROSITE" id="PS50837"/>
    </source>
</evidence>
<dbReference type="GO" id="GO:0004540">
    <property type="term" value="F:RNA nuclease activity"/>
    <property type="evidence" value="ECO:0007669"/>
    <property type="project" value="TreeGrafter"/>
</dbReference>
<accession>A0A6P7G6D4</accession>
<dbReference type="PROSITE" id="PS50088">
    <property type="entry name" value="ANK_REPEAT"/>
    <property type="match status" value="5"/>
</dbReference>
<dbReference type="RefSeq" id="XP_028140428.1">
    <property type="nucleotide sequence ID" value="XM_028284627.1"/>
</dbReference>
<proteinExistence type="predicted"/>
<feature type="repeat" description="ANK" evidence="3">
    <location>
        <begin position="1796"/>
        <end position="1828"/>
    </location>
</feature>
<feature type="repeat" description="ANK" evidence="3">
    <location>
        <begin position="1526"/>
        <end position="1558"/>
    </location>
</feature>
<reference evidence="5" key="1">
    <citation type="submission" date="2025-08" db="UniProtKB">
        <authorList>
            <consortium name="RefSeq"/>
        </authorList>
    </citation>
    <scope>IDENTIFICATION</scope>
    <source>
        <tissue evidence="5">Whole insect</tissue>
    </source>
</reference>
<feature type="repeat" description="ANK" evidence="3">
    <location>
        <begin position="987"/>
        <end position="1019"/>
    </location>
</feature>
<name>A0A6P7G6D4_DIAVI</name>
<evidence type="ECO:0000256" key="2">
    <source>
        <dbReference type="ARBA" id="ARBA00023043"/>
    </source>
</evidence>
<sequence length="2066" mass="238030">MHPEEVSSVWLNRRYYEDAEIAHYEKLAKLTAERAKVMDSGKAQTPSQGLLYEISLHTLFALSAMESYTNWKLSNEVKFTGKFDDLVFKSDEKCMLLQAKVVKSGKNTQDFMTENPKKSDFSIAKYFLSYLTLKNFYEITPNSLILCTTAKLNVDNIMDELPADENLQKMFGPEPKNYRIKKEVMVDKLLNTIKQFQKKISKEETDKDKKEWKELEINREDIKSFICSFVVVKINLTNIKSLIDSKLNKLDYQYKFPISSYEYVKDHVEEWYHLPIEKSVSMTKDYFMFILCGEHNRNFLQKLVSTKIYFKESYQLDSSNIFCVQIHDNISMHILKILRSIQKSETYFPLKENTLCLMQEMEKTFHKMKYTMEQKVICDMMNTFRCDKIKYLIVSFLSLNQDQAVKLLKEISEYMISREDSKKKVFIIIKEHYLQNSDPSVKIIKDKIYFNSLETETKQHIYAKEIQFQGEIVTLNNLITKNMNSELNDYQIKIDKGLKEIIFSEDSYSIGSNMQTQSKQKQEDYVKRSLMANSGEFPEREFFEKIEKRIVVVTGPPGAGKTTLLKQLVSLKKAEDSKFRKKVNSKLTWIINVDLKKSKQFFRNDIEKTIYNLLCHNENITPDSSYFEGKLIESMGKILIIDGLDENCSEVINKIQNLLADHNSLQALNISLVIVGARDYNCILKKLRDLDSCEIVKISPFSPCDQSSFFKKYLKQLLPAASIENDLFEKVINLAPAFKDICSTPLSLEMVSKIIKNKISKCESVESLRKVFDNVTNTYDFYNCYLQVIKDEFAQDDEILLRAFDRYIDSLRKFAVKNLFSDASDFNLLGLFNVEADFEIRKDVLNAKLLKESDEGYAFVHYTFEEYFAAELLWYCLYKKRHSHELLLEVLNKVFLTYEYEGVWDFFEQILEINQNEKIAELSMEYNSALNKVNWKNNKDMSSFWTYFFIVKLVFAISGVHYPEYAVDFLKLLTREYNIDLNFCDRNGNTISHYAVQYNSFNTIKYLKEQGADLSISNKKKRTLVHEAVRKGSFEVLRYLLEDCKMDVNVSDVYGNLPVHMRKTVDKNINILKYLKEKGANLSISNKDKCTLVHEAARNGAFEVLRYLVEDCKMDVNVSDFHGNLPVHMLKMVDVKILKYLKEKGANLSISNKYKCTLVHEAARNGAFEVLRYLVEDCKMDVNVSDFHGNLPVHMLKMVDVKILKYLKEKGANLSISNKYKCTLVHEAARNGAFEVLRYLVEDCKMDVNVSDVNGNLPVHMIYMSDYNIDIFKYLKDKEANLSISDKDKRTLVHKAARNGAFEVLRYLVEDCKMDVNVSDVNENLPIHMISMRDYNIDIFKYLKDKGANLSISNTDKCTLVHEAARNGAFEVLRYLVEDCKMDVNVSDVNGNLPVHMIYMSDYNIDIFKYLKDKEANLSISDKDKRTLVHKAARNGAFEVLRYLVEDCKMDVNVSDVNENLPIHMISMRDYNIDIFKYLKDKGANLSISNKDKRTLIHEAARNGALDVLRYLVEDCKMDVNVSDVDGNLPVHMAAQFGCLEILKYLKEKGANISISDKQNHTLVHKAAQSGDLNVLQYLVEDCKLDVNVSDIDGNLPVHMIDMRHSNINILNYLKEKGQIVSISNKKKRTLVHKAAQSGDLDVLQYLVEYCKMDVNVSDVDGNLPIHMIDMRCSNVKILKYLKANGASISISNKKKRTFVHKAARCGNLEVLQYLIEDCKMDVNVSDVDGNLPTHMAAEFGYDEIMKYLKEKGANLSISNNQKHTLVHKAARYGNLEVLQYLVEDCKMDVNVSDVHGNLPAHMAAEFSEAEILKYLKEKGANLSISNNQKHTLVHKAAQSCDLEVLQYLVEDCKMDVNVSDVDGNLPVHMIYMGDYNVKILKYLKHQVAFRYIPNKTRHALVHKAAQSGKFEFLQYLEEHCKMYVNVFDDNGNLPVHVINFNVEILKYLKDKGANLSISNNHKHTLIHKAAQSGDLEVLQYLVEDCKMDVNVSDVDGNLPAHLAASRNKVEILKYLKSIGTDLNQCNHQGATLVDMAAAAGAVNVLNFLKDECKLSVNLDSRANHK</sequence>
<protein>
    <submittedName>
        <fullName evidence="5">LOW QUALITY PROTEIN: uncharacterized protein LOC114334562</fullName>
    </submittedName>
</protein>
<dbReference type="GO" id="GO:0006396">
    <property type="term" value="P:RNA processing"/>
    <property type="evidence" value="ECO:0007669"/>
    <property type="project" value="TreeGrafter"/>
</dbReference>
<dbReference type="SUPFAM" id="SSF48403">
    <property type="entry name" value="Ankyrin repeat"/>
    <property type="match status" value="3"/>
</dbReference>
<organism evidence="5">
    <name type="scientific">Diabrotica virgifera virgifera</name>
    <name type="common">western corn rootworm</name>
    <dbReference type="NCBI Taxonomy" id="50390"/>
    <lineage>
        <taxon>Eukaryota</taxon>
        <taxon>Metazoa</taxon>
        <taxon>Ecdysozoa</taxon>
        <taxon>Arthropoda</taxon>
        <taxon>Hexapoda</taxon>
        <taxon>Insecta</taxon>
        <taxon>Pterygota</taxon>
        <taxon>Neoptera</taxon>
        <taxon>Endopterygota</taxon>
        <taxon>Coleoptera</taxon>
        <taxon>Polyphaga</taxon>
        <taxon>Cucujiformia</taxon>
        <taxon>Chrysomeloidea</taxon>
        <taxon>Chrysomelidae</taxon>
        <taxon>Galerucinae</taxon>
        <taxon>Diabroticina</taxon>
        <taxon>Diabroticites</taxon>
        <taxon>Diabrotica</taxon>
    </lineage>
</organism>
<dbReference type="Pfam" id="PF12796">
    <property type="entry name" value="Ank_2"/>
    <property type="match status" value="10"/>
</dbReference>
<dbReference type="PROSITE" id="PS50837">
    <property type="entry name" value="NACHT"/>
    <property type="match status" value="1"/>
</dbReference>
<evidence type="ECO:0000256" key="3">
    <source>
        <dbReference type="PROSITE-ProRule" id="PRU00023"/>
    </source>
</evidence>
<dbReference type="InParanoid" id="A0A6P7G6D4"/>
<dbReference type="InterPro" id="IPR002110">
    <property type="entry name" value="Ankyrin_rpt"/>
</dbReference>
<dbReference type="Gene3D" id="1.25.40.20">
    <property type="entry name" value="Ankyrin repeat-containing domain"/>
    <property type="match status" value="6"/>
</dbReference>
<feature type="domain" description="NACHT" evidence="4">
    <location>
        <begin position="549"/>
        <end position="678"/>
    </location>
</feature>
<dbReference type="InterPro" id="IPR007111">
    <property type="entry name" value="NACHT_NTPase"/>
</dbReference>
<keyword evidence="1" id="KW-0677">Repeat</keyword>
<dbReference type="PROSITE" id="PS50297">
    <property type="entry name" value="ANK_REP_REGION"/>
    <property type="match status" value="5"/>
</dbReference>
<evidence type="ECO:0000313" key="5">
    <source>
        <dbReference type="RefSeq" id="XP_028140428.1"/>
    </source>
</evidence>
<feature type="repeat" description="ANK" evidence="3">
    <location>
        <begin position="1729"/>
        <end position="1761"/>
    </location>
</feature>
<dbReference type="GO" id="GO:0003723">
    <property type="term" value="F:RNA binding"/>
    <property type="evidence" value="ECO:0007669"/>
    <property type="project" value="TreeGrafter"/>
</dbReference>
<dbReference type="SMART" id="SM00248">
    <property type="entry name" value="ANK"/>
    <property type="match status" value="32"/>
</dbReference>
<dbReference type="InterPro" id="IPR027417">
    <property type="entry name" value="P-loop_NTPase"/>
</dbReference>
<keyword evidence="2 3" id="KW-0040">ANK repeat</keyword>
<dbReference type="PANTHER" id="PTHR24141">
    <property type="entry name" value="2-5A-DEPENDENT RIBONUCLEASE"/>
    <property type="match status" value="1"/>
</dbReference>
<dbReference type="GO" id="GO:0016887">
    <property type="term" value="F:ATP hydrolysis activity"/>
    <property type="evidence" value="ECO:0007669"/>
    <property type="project" value="InterPro"/>
</dbReference>
<dbReference type="InterPro" id="IPR049945">
    <property type="entry name" value="AAA_22"/>
</dbReference>
<evidence type="ECO:0000256" key="1">
    <source>
        <dbReference type="ARBA" id="ARBA00022737"/>
    </source>
</evidence>
<gene>
    <name evidence="5" type="primary">LOC114334562</name>
</gene>
<dbReference type="Pfam" id="PF13401">
    <property type="entry name" value="AAA_22"/>
    <property type="match status" value="1"/>
</dbReference>